<dbReference type="GO" id="GO:0008380">
    <property type="term" value="P:RNA splicing"/>
    <property type="evidence" value="ECO:0007669"/>
    <property type="project" value="UniProtKB-KW"/>
</dbReference>
<protein>
    <submittedName>
        <fullName evidence="10">Uncharacterized protein</fullName>
    </submittedName>
</protein>
<sequence length="273" mass="27798">MQSTALVAVTAPKAPAARRASGAAKAAPKDAATAALESGAALANAELRDPVTAGAIAQLESVLAGIRGDVEMDAVAFADGEAAGEREAVEQLIEEEMRTFAPADYLSGISESPLPSVLVGEGAIAADLARVEAGAAPEALRADAPGPPPPGASPETAAAAWTAATAPLRVRAEELAGQAAVVALLERFGPDAWASHNGDLGRSTEAIQLRTRQVEAAADAVNALRKREGVALAAKLERVRRRREEAEQTAAALEVACAGLEAKRPRLAQEAEG</sequence>
<dbReference type="OrthoDB" id="205794at2759"/>
<evidence type="ECO:0000256" key="3">
    <source>
        <dbReference type="ARBA" id="ARBA00022664"/>
    </source>
</evidence>
<evidence type="ECO:0000313" key="8">
    <source>
        <dbReference type="EMBL" id="KAA0156822.1"/>
    </source>
</evidence>
<comment type="similarity">
    <text evidence="2">Belongs to the SPF27 family.</text>
</comment>
<gene>
    <name evidence="11" type="ORF">FNF27_01035</name>
    <name evidence="10" type="ORF">FNF28_02795</name>
    <name evidence="8" type="ORF">FNF29_00932</name>
    <name evidence="9" type="ORF">FNF31_04897</name>
</gene>
<evidence type="ECO:0000313" key="9">
    <source>
        <dbReference type="EMBL" id="KAA0159308.1"/>
    </source>
</evidence>
<evidence type="ECO:0000313" key="15">
    <source>
        <dbReference type="Proteomes" id="UP000325113"/>
    </source>
</evidence>
<keyword evidence="5" id="KW-0508">mRNA splicing</keyword>
<evidence type="ECO:0000256" key="1">
    <source>
        <dbReference type="ARBA" id="ARBA00004123"/>
    </source>
</evidence>
<comment type="subcellular location">
    <subcellularLocation>
        <location evidence="1">Nucleus</location>
    </subcellularLocation>
</comment>
<evidence type="ECO:0000256" key="4">
    <source>
        <dbReference type="ARBA" id="ARBA00022728"/>
    </source>
</evidence>
<evidence type="ECO:0000256" key="5">
    <source>
        <dbReference type="ARBA" id="ARBA00023187"/>
    </source>
</evidence>
<evidence type="ECO:0000313" key="12">
    <source>
        <dbReference type="Proteomes" id="UP000322899"/>
    </source>
</evidence>
<dbReference type="Proteomes" id="UP000325113">
    <property type="component" value="Unassembled WGS sequence"/>
</dbReference>
<keyword evidence="7" id="KW-0175">Coiled coil</keyword>
<dbReference type="EMBL" id="VLTL01000033">
    <property type="protein sequence ID" value="KAA0167581.1"/>
    <property type="molecule type" value="Genomic_DNA"/>
</dbReference>
<dbReference type="Proteomes" id="UP000322899">
    <property type="component" value="Unassembled WGS sequence"/>
</dbReference>
<dbReference type="GO" id="GO:0071011">
    <property type="term" value="C:precatalytic spliceosome"/>
    <property type="evidence" value="ECO:0007669"/>
    <property type="project" value="TreeGrafter"/>
</dbReference>
<keyword evidence="4" id="KW-0747">Spliceosome</keyword>
<organism evidence="10 14">
    <name type="scientific">Cafeteria roenbergensis</name>
    <name type="common">Marine flagellate</name>
    <dbReference type="NCBI Taxonomy" id="33653"/>
    <lineage>
        <taxon>Eukaryota</taxon>
        <taxon>Sar</taxon>
        <taxon>Stramenopiles</taxon>
        <taxon>Bigyra</taxon>
        <taxon>Opalozoa</taxon>
        <taxon>Bicosoecida</taxon>
        <taxon>Cafeteriaceae</taxon>
        <taxon>Cafeteria</taxon>
    </lineage>
</organism>
<dbReference type="Proteomes" id="UP000323011">
    <property type="component" value="Unassembled WGS sequence"/>
</dbReference>
<keyword evidence="3" id="KW-0507">mRNA processing</keyword>
<evidence type="ECO:0000256" key="2">
    <source>
        <dbReference type="ARBA" id="ARBA00010788"/>
    </source>
</evidence>
<keyword evidence="13" id="KW-1185">Reference proteome</keyword>
<dbReference type="PANTHER" id="PTHR13296:SF0">
    <property type="entry name" value="PRE-MRNA-SPLICING FACTOR SPF27"/>
    <property type="match status" value="1"/>
</dbReference>
<feature type="coiled-coil region" evidence="7">
    <location>
        <begin position="229"/>
        <end position="263"/>
    </location>
</feature>
<proteinExistence type="inferred from homology"/>
<comment type="caution">
    <text evidence="10">The sequence shown here is derived from an EMBL/GenBank/DDBJ whole genome shotgun (WGS) entry which is preliminary data.</text>
</comment>
<evidence type="ECO:0000256" key="6">
    <source>
        <dbReference type="ARBA" id="ARBA00023242"/>
    </source>
</evidence>
<dbReference type="InterPro" id="IPR008409">
    <property type="entry name" value="SPF27"/>
</dbReference>
<evidence type="ECO:0000313" key="13">
    <source>
        <dbReference type="Proteomes" id="UP000323011"/>
    </source>
</evidence>
<name>A0A5A8DUW7_CAFRO</name>
<dbReference type="PANTHER" id="PTHR13296">
    <property type="entry name" value="BCAS2 PROTEIN"/>
    <property type="match status" value="1"/>
</dbReference>
<dbReference type="EMBL" id="VLTM01000055">
    <property type="protein sequence ID" value="KAA0159308.1"/>
    <property type="molecule type" value="Genomic_DNA"/>
</dbReference>
<dbReference type="GO" id="GO:0071013">
    <property type="term" value="C:catalytic step 2 spliceosome"/>
    <property type="evidence" value="ECO:0007669"/>
    <property type="project" value="TreeGrafter"/>
</dbReference>
<evidence type="ECO:0000313" key="14">
    <source>
        <dbReference type="Proteomes" id="UP000324907"/>
    </source>
</evidence>
<dbReference type="Pfam" id="PF05700">
    <property type="entry name" value="BCAS2"/>
    <property type="match status" value="1"/>
</dbReference>
<accession>A0A5A8DUW7</accession>
<evidence type="ECO:0000313" key="10">
    <source>
        <dbReference type="EMBL" id="KAA0167581.1"/>
    </source>
</evidence>
<dbReference type="AlphaFoldDB" id="A0A5A8DUW7"/>
<evidence type="ECO:0000313" key="11">
    <source>
        <dbReference type="EMBL" id="KAA0177255.1"/>
    </source>
</evidence>
<evidence type="ECO:0000256" key="7">
    <source>
        <dbReference type="SAM" id="Coils"/>
    </source>
</evidence>
<dbReference type="GO" id="GO:0000974">
    <property type="term" value="C:Prp19 complex"/>
    <property type="evidence" value="ECO:0007669"/>
    <property type="project" value="TreeGrafter"/>
</dbReference>
<dbReference type="GO" id="GO:0006397">
    <property type="term" value="P:mRNA processing"/>
    <property type="evidence" value="ECO:0007669"/>
    <property type="project" value="UniProtKB-KW"/>
</dbReference>
<dbReference type="EMBL" id="VLTO01000004">
    <property type="protein sequence ID" value="KAA0177255.1"/>
    <property type="molecule type" value="Genomic_DNA"/>
</dbReference>
<dbReference type="Proteomes" id="UP000324907">
    <property type="component" value="Unassembled WGS sequence"/>
</dbReference>
<keyword evidence="6" id="KW-0539">Nucleus</keyword>
<dbReference type="EMBL" id="VLTN01000003">
    <property type="protein sequence ID" value="KAA0156822.1"/>
    <property type="molecule type" value="Genomic_DNA"/>
</dbReference>
<reference evidence="12 13" key="1">
    <citation type="submission" date="2019-07" db="EMBL/GenBank/DDBJ databases">
        <title>Genomes of Cafeteria roenbergensis.</title>
        <authorList>
            <person name="Fischer M.G."/>
            <person name="Hackl T."/>
            <person name="Roman M."/>
        </authorList>
    </citation>
    <scope>NUCLEOTIDE SEQUENCE [LARGE SCALE GENOMIC DNA]</scope>
    <source>
        <strain evidence="8 13">BVI</strain>
        <strain evidence="9 15">Cflag</strain>
        <strain evidence="11 12">E4-10P</strain>
        <strain evidence="10 14">RCC970-E3</strain>
    </source>
</reference>